<dbReference type="Pfam" id="PF02990">
    <property type="entry name" value="EMP70"/>
    <property type="match status" value="2"/>
</dbReference>
<organism evidence="10 11">
    <name type="scientific">Papaver somniferum</name>
    <name type="common">Opium poppy</name>
    <dbReference type="NCBI Taxonomy" id="3469"/>
    <lineage>
        <taxon>Eukaryota</taxon>
        <taxon>Viridiplantae</taxon>
        <taxon>Streptophyta</taxon>
        <taxon>Embryophyta</taxon>
        <taxon>Tracheophyta</taxon>
        <taxon>Spermatophyta</taxon>
        <taxon>Magnoliopsida</taxon>
        <taxon>Ranunculales</taxon>
        <taxon>Papaveraceae</taxon>
        <taxon>Papaveroideae</taxon>
        <taxon>Papaver</taxon>
    </lineage>
</organism>
<name>A0A4Y7JBF5_PAPSO</name>
<keyword evidence="4 9" id="KW-0812">Transmembrane</keyword>
<feature type="transmembrane region" description="Helical" evidence="9">
    <location>
        <begin position="199"/>
        <end position="219"/>
    </location>
</feature>
<dbReference type="InterPro" id="IPR004240">
    <property type="entry name" value="EMP70"/>
</dbReference>
<dbReference type="STRING" id="3469.A0A4Y7JBF5"/>
<dbReference type="Gramene" id="RZC57241">
    <property type="protein sequence ID" value="RZC57241"/>
    <property type="gene ID" value="C5167_004545"/>
</dbReference>
<reference evidence="10 11" key="1">
    <citation type="journal article" date="2018" name="Science">
        <title>The opium poppy genome and morphinan production.</title>
        <authorList>
            <person name="Guo L."/>
            <person name="Winzer T."/>
            <person name="Yang X."/>
            <person name="Li Y."/>
            <person name="Ning Z."/>
            <person name="He Z."/>
            <person name="Teodor R."/>
            <person name="Lu Y."/>
            <person name="Bowser T.A."/>
            <person name="Graham I.A."/>
            <person name="Ye K."/>
        </authorList>
    </citation>
    <scope>NUCLEOTIDE SEQUENCE [LARGE SCALE GENOMIC DNA]</scope>
    <source>
        <strain evidence="11">cv. HN1</strain>
        <tissue evidence="10">Leaves</tissue>
    </source>
</reference>
<dbReference type="EMBL" id="CM010718">
    <property type="protein sequence ID" value="RZC57241.1"/>
    <property type="molecule type" value="Genomic_DNA"/>
</dbReference>
<evidence type="ECO:0000256" key="2">
    <source>
        <dbReference type="ARBA" id="ARBA00004653"/>
    </source>
</evidence>
<evidence type="ECO:0000313" key="10">
    <source>
        <dbReference type="EMBL" id="RZC57241.1"/>
    </source>
</evidence>
<dbReference type="GO" id="GO:0000139">
    <property type="term" value="C:Golgi membrane"/>
    <property type="evidence" value="ECO:0007669"/>
    <property type="project" value="UniProtKB-SubCell"/>
</dbReference>
<proteinExistence type="inferred from homology"/>
<evidence type="ECO:0000313" key="11">
    <source>
        <dbReference type="Proteomes" id="UP000316621"/>
    </source>
</evidence>
<keyword evidence="7 9" id="KW-1133">Transmembrane helix</keyword>
<dbReference type="PANTHER" id="PTHR10766">
    <property type="entry name" value="TRANSMEMBRANE 9 SUPERFAMILY PROTEIN"/>
    <property type="match status" value="1"/>
</dbReference>
<evidence type="ECO:0000256" key="1">
    <source>
        <dbReference type="ARBA" id="ARBA00004337"/>
    </source>
</evidence>
<dbReference type="PANTHER" id="PTHR10766:SF117">
    <property type="entry name" value="TRANSMEMBRANE 9 SUPERFAMILY MEMBER"/>
    <property type="match status" value="1"/>
</dbReference>
<comment type="similarity">
    <text evidence="3 9">Belongs to the nonaspanin (TM9SF) (TC 9.A.2) family.</text>
</comment>
<gene>
    <name evidence="10" type="ORF">C5167_004545</name>
</gene>
<sequence>MCLRRGAIVTIFIVCYAPTSFISDYVSGGLYSRSGGKSWIKSMILTASLFPYMCFGIGFAFNTIAMFYGSLATIPTGTMVVVFVIWAFISFPLALLGTVVLEETGVVLQTILVVSRPFLVQSLRRNGVLCVWIYVTDFPNSCCRYCLCYTLTIVGTLFLLNAENYHCQWTSFFSAASTAIYVYLYSIDYYSVKTWMSGFFQTSFYFGYITMFCLGLGILCGPENATSSSATPVWGGTIGSSFLEFNCYRCFAFEDITDKNQNYGVLVVDAAGVALEVGVS</sequence>
<evidence type="ECO:0000256" key="9">
    <source>
        <dbReference type="RuleBase" id="RU363079"/>
    </source>
</evidence>
<feature type="transmembrane region" description="Helical" evidence="9">
    <location>
        <begin position="80"/>
        <end position="101"/>
    </location>
</feature>
<dbReference type="AlphaFoldDB" id="A0A4Y7JBF5"/>
<keyword evidence="8 9" id="KW-0472">Membrane</keyword>
<comment type="subcellular location">
    <subcellularLocation>
        <location evidence="1">Endosome membrane</location>
        <topology evidence="1">Multi-pass membrane protein</topology>
    </subcellularLocation>
    <subcellularLocation>
        <location evidence="2">Golgi apparatus membrane</location>
        <topology evidence="2">Multi-pass membrane protein</topology>
    </subcellularLocation>
</comment>
<dbReference type="GO" id="GO:0072657">
    <property type="term" value="P:protein localization to membrane"/>
    <property type="evidence" value="ECO:0007669"/>
    <property type="project" value="TreeGrafter"/>
</dbReference>
<protein>
    <recommendedName>
        <fullName evidence="9">Transmembrane 9 superfamily member</fullName>
    </recommendedName>
</protein>
<keyword evidence="11" id="KW-1185">Reference proteome</keyword>
<dbReference type="GO" id="GO:0010008">
    <property type="term" value="C:endosome membrane"/>
    <property type="evidence" value="ECO:0007669"/>
    <property type="project" value="UniProtKB-SubCell"/>
</dbReference>
<comment type="caution">
    <text evidence="9">Lacks conserved residue(s) required for the propagation of feature annotation.</text>
</comment>
<keyword evidence="5" id="KW-0732">Signal</keyword>
<accession>A0A4Y7JBF5</accession>
<feature type="transmembrane region" description="Helical" evidence="9">
    <location>
        <begin position="142"/>
        <end position="162"/>
    </location>
</feature>
<feature type="transmembrane region" description="Helical" evidence="9">
    <location>
        <begin position="168"/>
        <end position="187"/>
    </location>
</feature>
<feature type="transmembrane region" description="Helical" evidence="9">
    <location>
        <begin position="43"/>
        <end position="68"/>
    </location>
</feature>
<evidence type="ECO:0000256" key="8">
    <source>
        <dbReference type="ARBA" id="ARBA00023136"/>
    </source>
</evidence>
<dbReference type="OMA" id="WWRSVIV"/>
<evidence type="ECO:0000256" key="3">
    <source>
        <dbReference type="ARBA" id="ARBA00005227"/>
    </source>
</evidence>
<evidence type="ECO:0000256" key="5">
    <source>
        <dbReference type="ARBA" id="ARBA00022729"/>
    </source>
</evidence>
<keyword evidence="6" id="KW-0967">Endosome</keyword>
<dbReference type="Proteomes" id="UP000316621">
    <property type="component" value="Chromosome 4"/>
</dbReference>
<feature type="transmembrane region" description="Helical" evidence="9">
    <location>
        <begin position="6"/>
        <end position="31"/>
    </location>
</feature>
<evidence type="ECO:0000256" key="7">
    <source>
        <dbReference type="ARBA" id="ARBA00022989"/>
    </source>
</evidence>
<evidence type="ECO:0000256" key="6">
    <source>
        <dbReference type="ARBA" id="ARBA00022753"/>
    </source>
</evidence>
<evidence type="ECO:0000256" key="4">
    <source>
        <dbReference type="ARBA" id="ARBA00022692"/>
    </source>
</evidence>